<dbReference type="InterPro" id="IPR007842">
    <property type="entry name" value="HEPN_dom"/>
</dbReference>
<gene>
    <name evidence="2" type="ORF">NCTC10283_00271</name>
</gene>
<evidence type="ECO:0000259" key="1">
    <source>
        <dbReference type="Pfam" id="PF05168"/>
    </source>
</evidence>
<organism evidence="2 3">
    <name type="scientific">Alysiella crassa</name>
    <dbReference type="NCBI Taxonomy" id="153491"/>
    <lineage>
        <taxon>Bacteria</taxon>
        <taxon>Pseudomonadati</taxon>
        <taxon>Pseudomonadota</taxon>
        <taxon>Betaproteobacteria</taxon>
        <taxon>Neisseriales</taxon>
        <taxon>Neisseriaceae</taxon>
        <taxon>Alysiella</taxon>
    </lineage>
</organism>
<name>A0A376BKP6_9NEIS</name>
<dbReference type="RefSeq" id="WP_034294215.1">
    <property type="nucleotide sequence ID" value="NZ_CP091519.2"/>
</dbReference>
<proteinExistence type="predicted"/>
<evidence type="ECO:0000313" key="2">
    <source>
        <dbReference type="EMBL" id="SSY70195.1"/>
    </source>
</evidence>
<dbReference type="Pfam" id="PF05168">
    <property type="entry name" value="HEPN"/>
    <property type="match status" value="1"/>
</dbReference>
<dbReference type="AlphaFoldDB" id="A0A376BKP6"/>
<dbReference type="EMBL" id="UFSO01000002">
    <property type="protein sequence ID" value="SSY70195.1"/>
    <property type="molecule type" value="Genomic_DNA"/>
</dbReference>
<keyword evidence="3" id="KW-1185">Reference proteome</keyword>
<dbReference type="STRING" id="1120980.GCA_000745955_01905"/>
<feature type="domain" description="HEPN" evidence="1">
    <location>
        <begin position="20"/>
        <end position="115"/>
    </location>
</feature>
<dbReference type="Gene3D" id="1.20.120.330">
    <property type="entry name" value="Nucleotidyltransferases domain 2"/>
    <property type="match status" value="1"/>
</dbReference>
<accession>A0A376BKP6</accession>
<dbReference type="Proteomes" id="UP000254209">
    <property type="component" value="Unassembled WGS sequence"/>
</dbReference>
<evidence type="ECO:0000313" key="3">
    <source>
        <dbReference type="Proteomes" id="UP000254209"/>
    </source>
</evidence>
<protein>
    <recommendedName>
        <fullName evidence="1">HEPN domain-containing protein</fullName>
    </recommendedName>
</protein>
<reference evidence="2 3" key="1">
    <citation type="submission" date="2018-06" db="EMBL/GenBank/DDBJ databases">
        <authorList>
            <consortium name="Pathogen Informatics"/>
            <person name="Doyle S."/>
        </authorList>
    </citation>
    <scope>NUCLEOTIDE SEQUENCE [LARGE SCALE GENOMIC DNA]</scope>
    <source>
        <strain evidence="2 3">NCTC10283</strain>
    </source>
</reference>
<sequence>MSITPHDLKQYAEEIASYQDKTETDTRTIINRAYYAAYHYAQQVALVHGYVCPNQTSTHQALLDFLAKQEHEDFAVLADNLKLLRKLRRKADYQLDQSITSKHEKDSLTYMAGVFTIK</sequence>